<keyword evidence="4" id="KW-0411">Iron-sulfur</keyword>
<name>A0A3P3RGK1_9EURY</name>
<comment type="caution">
    <text evidence="7">The sequence shown here is derived from an EMBL/GenBank/DDBJ whole genome shotgun (WGS) entry which is preliminary data.</text>
</comment>
<reference evidence="7 8" key="1">
    <citation type="submission" date="2018-11" db="EMBL/GenBank/DDBJ databases">
        <title>Taxonoimc description of Halomarina strain SPP-AMP-1.</title>
        <authorList>
            <person name="Pal Y."/>
            <person name="Srinivasana K."/>
            <person name="Verma A."/>
            <person name="Kumar P."/>
        </authorList>
    </citation>
    <scope>NUCLEOTIDE SEQUENCE [LARGE SCALE GENOMIC DNA]</scope>
    <source>
        <strain evidence="7 8">SPP-AMP-1</strain>
    </source>
</reference>
<dbReference type="CDD" id="cd03467">
    <property type="entry name" value="Rieske"/>
    <property type="match status" value="1"/>
</dbReference>
<protein>
    <submittedName>
        <fullName evidence="7">Rieske (2Fe-2S) protein</fullName>
    </submittedName>
</protein>
<accession>A0A3P3RGK1</accession>
<evidence type="ECO:0000313" key="8">
    <source>
        <dbReference type="Proteomes" id="UP000282322"/>
    </source>
</evidence>
<dbReference type="PROSITE" id="PS51296">
    <property type="entry name" value="RIESKE"/>
    <property type="match status" value="1"/>
</dbReference>
<proteinExistence type="predicted"/>
<comment type="cofactor">
    <cofactor evidence="5">
        <name>[2Fe-2S] cluster</name>
        <dbReference type="ChEBI" id="CHEBI:190135"/>
    </cofactor>
</comment>
<evidence type="ECO:0000313" key="7">
    <source>
        <dbReference type="EMBL" id="RRJ32657.1"/>
    </source>
</evidence>
<feature type="domain" description="Rieske" evidence="6">
    <location>
        <begin position="8"/>
        <end position="102"/>
    </location>
</feature>
<sequence length="583" mass="64415">MTDDESAFVRVADRSAVKADGQMVVNPGKAIALFHHDGTVYAVDNRCPHMGFPLSQGTVDSGILTCHWHHARFELAEGDTFDIWADDVQTYPVELRDDGVYLNPDPERTVSEPIYWRNRLADGLQENLPLVMAKAVIGLDAEDEGFYTPIETAVNFGTNYRDMGWGSGLTVLAAMANIYDDLAVADRTRALYTGVRYVADDCADEPPRFSQYQLANRSLGYDRLKSWFRETCAVRDTDGAERCLLTAVENLAPPQVAGILVAAATDHLYMNTGHTLDFINKALETVDHLGWEHADSILAATVQQITDASRSEERSAWRQPIDVAQLCFDADERLSELVVAGDGRTWERPAGFIETLLGDDPHAITEALTDAIRLGATHEQLAHAVTTAAARRIVQFSTSNEFSDWNTVHHTFSYANAVHGMARRTDAIEVYRGCIDAAMSVYLDRFLNTPPAPIPDPEPGASDGDPAEIREGLLETFDKQGQVDRAARLVNEHFDAGGDPVALKQTLGTGLLREDANFHTLQNVEAAFSQFDRADCDGDRRVALMATARYMAAHFPTRREAEQTYTIADRLHRGESIHTSTAE</sequence>
<dbReference type="AlphaFoldDB" id="A0A3P3RGK1"/>
<dbReference type="Pfam" id="PF00355">
    <property type="entry name" value="Rieske"/>
    <property type="match status" value="1"/>
</dbReference>
<keyword evidence="8" id="KW-1185">Reference proteome</keyword>
<keyword evidence="3" id="KW-0408">Iron</keyword>
<dbReference type="EMBL" id="RRCH01000007">
    <property type="protein sequence ID" value="RRJ32657.1"/>
    <property type="molecule type" value="Genomic_DNA"/>
</dbReference>
<gene>
    <name evidence="7" type="ORF">EIK79_04155</name>
</gene>
<dbReference type="InterPro" id="IPR017941">
    <property type="entry name" value="Rieske_2Fe-2S"/>
</dbReference>
<keyword evidence="2" id="KW-0479">Metal-binding</keyword>
<dbReference type="OrthoDB" id="6837at2157"/>
<keyword evidence="1" id="KW-0001">2Fe-2S</keyword>
<dbReference type="Proteomes" id="UP000282322">
    <property type="component" value="Unassembled WGS sequence"/>
</dbReference>
<dbReference type="PANTHER" id="PTHR21496:SF0">
    <property type="entry name" value="RIESKE DOMAIN-CONTAINING PROTEIN"/>
    <property type="match status" value="1"/>
</dbReference>
<evidence type="ECO:0000256" key="1">
    <source>
        <dbReference type="ARBA" id="ARBA00022714"/>
    </source>
</evidence>
<dbReference type="InterPro" id="IPR036922">
    <property type="entry name" value="Rieske_2Fe-2S_sf"/>
</dbReference>
<evidence type="ECO:0000256" key="5">
    <source>
        <dbReference type="ARBA" id="ARBA00034078"/>
    </source>
</evidence>
<dbReference type="GO" id="GO:0046872">
    <property type="term" value="F:metal ion binding"/>
    <property type="evidence" value="ECO:0007669"/>
    <property type="project" value="UniProtKB-KW"/>
</dbReference>
<evidence type="ECO:0000256" key="2">
    <source>
        <dbReference type="ARBA" id="ARBA00022723"/>
    </source>
</evidence>
<organism evidence="7 8">
    <name type="scientific">Halocatena pleomorpha</name>
    <dbReference type="NCBI Taxonomy" id="1785090"/>
    <lineage>
        <taxon>Archaea</taxon>
        <taxon>Methanobacteriati</taxon>
        <taxon>Methanobacteriota</taxon>
        <taxon>Stenosarchaea group</taxon>
        <taxon>Halobacteria</taxon>
        <taxon>Halobacteriales</taxon>
        <taxon>Natronomonadaceae</taxon>
        <taxon>Halocatena</taxon>
    </lineage>
</organism>
<evidence type="ECO:0000259" key="6">
    <source>
        <dbReference type="PROSITE" id="PS51296"/>
    </source>
</evidence>
<dbReference type="PANTHER" id="PTHR21496">
    <property type="entry name" value="FERREDOXIN-RELATED"/>
    <property type="match status" value="1"/>
</dbReference>
<evidence type="ECO:0000256" key="3">
    <source>
        <dbReference type="ARBA" id="ARBA00023004"/>
    </source>
</evidence>
<dbReference type="SUPFAM" id="SSF50022">
    <property type="entry name" value="ISP domain"/>
    <property type="match status" value="1"/>
</dbReference>
<dbReference type="GO" id="GO:0051537">
    <property type="term" value="F:2 iron, 2 sulfur cluster binding"/>
    <property type="evidence" value="ECO:0007669"/>
    <property type="project" value="UniProtKB-KW"/>
</dbReference>
<dbReference type="Gene3D" id="2.102.10.10">
    <property type="entry name" value="Rieske [2Fe-2S] iron-sulphur domain"/>
    <property type="match status" value="1"/>
</dbReference>
<dbReference type="RefSeq" id="WP_124953883.1">
    <property type="nucleotide sequence ID" value="NZ_RRCH01000007.1"/>
</dbReference>
<evidence type="ECO:0000256" key="4">
    <source>
        <dbReference type="ARBA" id="ARBA00023014"/>
    </source>
</evidence>